<dbReference type="AlphaFoldDB" id="A0A7J4X6U9"/>
<proteinExistence type="predicted"/>
<name>A0A7J4X6U9_AGRVI</name>
<accession>A0A7J4X6U9</accession>
<gene>
    <name evidence="1" type="ORF">DXT89_11060</name>
</gene>
<reference evidence="1 2" key="1">
    <citation type="submission" date="2018-08" db="EMBL/GenBank/DDBJ databases">
        <title>Genome sequencing of Agrobacterium vitis strain ICMP 10754.</title>
        <authorList>
            <person name="Visnovsky S.B."/>
            <person name="Pitman A.R."/>
        </authorList>
    </citation>
    <scope>NUCLEOTIDE SEQUENCE [LARGE SCALE GENOMIC DNA]</scope>
    <source>
        <strain evidence="1 2">ICMP 10754</strain>
    </source>
</reference>
<comment type="caution">
    <text evidence="1">The sequence shown here is derived from an EMBL/GenBank/DDBJ whole genome shotgun (WGS) entry which is preliminary data.</text>
</comment>
<evidence type="ECO:0000313" key="2">
    <source>
        <dbReference type="Proteomes" id="UP000436911"/>
    </source>
</evidence>
<evidence type="ECO:0000313" key="1">
    <source>
        <dbReference type="EMBL" id="KAA3528529.1"/>
    </source>
</evidence>
<organism evidence="1 2">
    <name type="scientific">Agrobacterium vitis</name>
    <name type="common">Rhizobium vitis</name>
    <dbReference type="NCBI Taxonomy" id="373"/>
    <lineage>
        <taxon>Bacteria</taxon>
        <taxon>Pseudomonadati</taxon>
        <taxon>Pseudomonadota</taxon>
        <taxon>Alphaproteobacteria</taxon>
        <taxon>Hyphomicrobiales</taxon>
        <taxon>Rhizobiaceae</taxon>
        <taxon>Rhizobium/Agrobacterium group</taxon>
        <taxon>Agrobacterium</taxon>
    </lineage>
</organism>
<dbReference type="Proteomes" id="UP000436911">
    <property type="component" value="Unassembled WGS sequence"/>
</dbReference>
<sequence length="130" mass="14172">MATTAKPSGKCFAFLDSAEEPPPLLHPNLSKYYHEEIAALHDQLDNEETRALAADKLRTLVSRIDLVPDGAELVNVLRGDLAAVLTFASGKRKPEFLNERAILDDLIGRASATGGINAKIPQRVRLRDLG</sequence>
<protein>
    <submittedName>
        <fullName evidence="1">Uncharacterized protein</fullName>
    </submittedName>
</protein>
<dbReference type="EMBL" id="QUSG01000004">
    <property type="protein sequence ID" value="KAA3528529.1"/>
    <property type="molecule type" value="Genomic_DNA"/>
</dbReference>